<protein>
    <submittedName>
        <fullName evidence="1">OmdA domain containing protein</fullName>
    </submittedName>
</protein>
<sequence>MEEITARNTAEWERWLESHHDRVDEIWIRVGKKASGIESVQPEEATEVALCFGWIDSHRRGGDDKTYLQRYSPRRRGSNWSDRNIAVAERLI</sequence>
<proteinExistence type="predicted"/>
<feature type="non-terminal residue" evidence="1">
    <location>
        <position position="92"/>
    </location>
</feature>
<accession>A0A9D2C8U8</accession>
<evidence type="ECO:0000313" key="1">
    <source>
        <dbReference type="EMBL" id="HIY65133.1"/>
    </source>
</evidence>
<reference evidence="1" key="2">
    <citation type="submission" date="2021-04" db="EMBL/GenBank/DDBJ databases">
        <authorList>
            <person name="Gilroy R."/>
        </authorList>
    </citation>
    <scope>NUCLEOTIDE SEQUENCE</scope>
    <source>
        <strain evidence="1">ChiGjej1B1-98</strain>
    </source>
</reference>
<dbReference type="EMBL" id="DXDC01000074">
    <property type="protein sequence ID" value="HIY65133.1"/>
    <property type="molecule type" value="Genomic_DNA"/>
</dbReference>
<organism evidence="1 2">
    <name type="scientific">Candidatus Agrococcus pullicola</name>
    <dbReference type="NCBI Taxonomy" id="2838429"/>
    <lineage>
        <taxon>Bacteria</taxon>
        <taxon>Bacillati</taxon>
        <taxon>Actinomycetota</taxon>
        <taxon>Actinomycetes</taxon>
        <taxon>Micrococcales</taxon>
        <taxon>Microbacteriaceae</taxon>
        <taxon>Agrococcus</taxon>
    </lineage>
</organism>
<reference evidence="1" key="1">
    <citation type="journal article" date="2021" name="PeerJ">
        <title>Extensive microbial diversity within the chicken gut microbiome revealed by metagenomics and culture.</title>
        <authorList>
            <person name="Gilroy R."/>
            <person name="Ravi A."/>
            <person name="Getino M."/>
            <person name="Pursley I."/>
            <person name="Horton D.L."/>
            <person name="Alikhan N.F."/>
            <person name="Baker D."/>
            <person name="Gharbi K."/>
            <person name="Hall N."/>
            <person name="Watson M."/>
            <person name="Adriaenssens E.M."/>
            <person name="Foster-Nyarko E."/>
            <person name="Jarju S."/>
            <person name="Secka A."/>
            <person name="Antonio M."/>
            <person name="Oren A."/>
            <person name="Chaudhuri R.R."/>
            <person name="La Ragione R."/>
            <person name="Hildebrand F."/>
            <person name="Pallen M.J."/>
        </authorList>
    </citation>
    <scope>NUCLEOTIDE SEQUENCE</scope>
    <source>
        <strain evidence="1">ChiGjej1B1-98</strain>
    </source>
</reference>
<name>A0A9D2C8U8_9MICO</name>
<comment type="caution">
    <text evidence="1">The sequence shown here is derived from an EMBL/GenBank/DDBJ whole genome shotgun (WGS) entry which is preliminary data.</text>
</comment>
<evidence type="ECO:0000313" key="2">
    <source>
        <dbReference type="Proteomes" id="UP000824005"/>
    </source>
</evidence>
<dbReference type="AlphaFoldDB" id="A0A9D2C8U8"/>
<dbReference type="Proteomes" id="UP000824005">
    <property type="component" value="Unassembled WGS sequence"/>
</dbReference>
<gene>
    <name evidence="1" type="ORF">H9830_02520</name>
</gene>